<keyword evidence="1" id="KW-0732">Signal</keyword>
<protein>
    <submittedName>
        <fullName evidence="2">ML domain-containing protein</fullName>
    </submittedName>
</protein>
<dbReference type="AlphaFoldDB" id="A0A182NT54"/>
<organism evidence="2 3">
    <name type="scientific">Anopheles dirus</name>
    <dbReference type="NCBI Taxonomy" id="7168"/>
    <lineage>
        <taxon>Eukaryota</taxon>
        <taxon>Metazoa</taxon>
        <taxon>Ecdysozoa</taxon>
        <taxon>Arthropoda</taxon>
        <taxon>Hexapoda</taxon>
        <taxon>Insecta</taxon>
        <taxon>Pterygota</taxon>
        <taxon>Neoptera</taxon>
        <taxon>Endopterygota</taxon>
        <taxon>Diptera</taxon>
        <taxon>Nematocera</taxon>
        <taxon>Culicoidea</taxon>
        <taxon>Culicidae</taxon>
        <taxon>Anophelinae</taxon>
        <taxon>Anopheles</taxon>
    </lineage>
</organism>
<proteinExistence type="predicted"/>
<accession>A0A182NT54</accession>
<dbReference type="VEuPathDB" id="VectorBase:ADIR010844"/>
<evidence type="ECO:0000313" key="2">
    <source>
        <dbReference type="EnsemblMetazoa" id="ADIR010844-PA"/>
    </source>
</evidence>
<dbReference type="Proteomes" id="UP000075884">
    <property type="component" value="Unassembled WGS sequence"/>
</dbReference>
<evidence type="ECO:0000313" key="3">
    <source>
        <dbReference type="Proteomes" id="UP000075884"/>
    </source>
</evidence>
<keyword evidence="3" id="KW-1185">Reference proteome</keyword>
<dbReference type="STRING" id="7168.A0A182NT54"/>
<name>A0A182NT54_9DIPT</name>
<sequence length="284" mass="32724">MFNCTLRVSELIEGPLKYTASIKRCEMDLSKCEFFNTIETGTLCEYFDDPGFKKRFLNSISPSFTCPIQPADYVFFNNKWDLSAIVNLPGSAYRWNVVITVDQIATGRTVYCAEMMTRIVIAFAPGANAKYYNVVTYDNCKHMENSAARLSKVKVFGKPDAIELSATLDVEREIEPPVHLQLYVKRCNLQKEACETYEHISMEDVCSKIESNPILHKYMGIFTPPLTCPLKKGHYVAEKSELKLQMLEMFPIENAFWQMEFRFLDRHNQTMQCDFVEIAVTDKQ</sequence>
<dbReference type="Gene3D" id="2.70.220.10">
    <property type="entry name" value="Ganglioside GM2 activator"/>
    <property type="match status" value="2"/>
</dbReference>
<reference evidence="3" key="1">
    <citation type="submission" date="2013-03" db="EMBL/GenBank/DDBJ databases">
        <title>The Genome Sequence of Anopheles dirus WRAIR2.</title>
        <authorList>
            <consortium name="The Broad Institute Genomics Platform"/>
            <person name="Neafsey D.E."/>
            <person name="Walton C."/>
            <person name="Walker B."/>
            <person name="Young S.K."/>
            <person name="Zeng Q."/>
            <person name="Gargeya S."/>
            <person name="Fitzgerald M."/>
            <person name="Haas B."/>
            <person name="Abouelleil A."/>
            <person name="Allen A.W."/>
            <person name="Alvarado L."/>
            <person name="Arachchi H.M."/>
            <person name="Berlin A.M."/>
            <person name="Chapman S.B."/>
            <person name="Gainer-Dewar J."/>
            <person name="Goldberg J."/>
            <person name="Griggs A."/>
            <person name="Gujja S."/>
            <person name="Hansen M."/>
            <person name="Howarth C."/>
            <person name="Imamovic A."/>
            <person name="Ireland A."/>
            <person name="Larimer J."/>
            <person name="McCowan C."/>
            <person name="Murphy C."/>
            <person name="Pearson M."/>
            <person name="Poon T.W."/>
            <person name="Priest M."/>
            <person name="Roberts A."/>
            <person name="Saif S."/>
            <person name="Shea T."/>
            <person name="Sisk P."/>
            <person name="Sykes S."/>
            <person name="Wortman J."/>
            <person name="Nusbaum C."/>
            <person name="Birren B."/>
        </authorList>
    </citation>
    <scope>NUCLEOTIDE SEQUENCE [LARGE SCALE GENOMIC DNA]</scope>
    <source>
        <strain evidence="3">WRAIR2</strain>
    </source>
</reference>
<dbReference type="EnsemblMetazoa" id="ADIR010844-RA">
    <property type="protein sequence ID" value="ADIR010844-PA"/>
    <property type="gene ID" value="ADIR010844"/>
</dbReference>
<reference evidence="2" key="2">
    <citation type="submission" date="2020-05" db="UniProtKB">
        <authorList>
            <consortium name="EnsemblMetazoa"/>
        </authorList>
    </citation>
    <scope>IDENTIFICATION</scope>
    <source>
        <strain evidence="2">WRAIR2</strain>
    </source>
</reference>
<evidence type="ECO:0000256" key="1">
    <source>
        <dbReference type="ARBA" id="ARBA00022729"/>
    </source>
</evidence>
<dbReference type="InterPro" id="IPR036846">
    <property type="entry name" value="GM2-AP_sf"/>
</dbReference>